<dbReference type="InterPro" id="IPR043128">
    <property type="entry name" value="Rev_trsase/Diguanyl_cyclase"/>
</dbReference>
<sequence length="53" mass="5296">MARLSGSMATASVGVASYPEHGALVEALLDRADNAMYVSKASGGNRVSGQAVA</sequence>
<accession>A0A5K1HWW5</accession>
<organism evidence="2 3">
    <name type="scientific">Halomonas lysinitropha</name>
    <dbReference type="NCBI Taxonomy" id="2607506"/>
    <lineage>
        <taxon>Bacteria</taxon>
        <taxon>Pseudomonadati</taxon>
        <taxon>Pseudomonadota</taxon>
        <taxon>Gammaproteobacteria</taxon>
        <taxon>Oceanospirillales</taxon>
        <taxon>Halomonadaceae</taxon>
        <taxon>Halomonas</taxon>
    </lineage>
</organism>
<gene>
    <name evidence="2" type="ORF">HALO32_00164</name>
</gene>
<protein>
    <submittedName>
        <fullName evidence="2">Response regulator PleD</fullName>
    </submittedName>
</protein>
<reference evidence="2 3" key="1">
    <citation type="submission" date="2019-09" db="EMBL/GenBank/DDBJ databases">
        <authorList>
            <person name="Criscuolo A."/>
        </authorList>
    </citation>
    <scope>NUCLEOTIDE SEQUENCE [LARGE SCALE GENOMIC DNA]</scope>
    <source>
        <strain evidence="3">3(2)</strain>
    </source>
</reference>
<evidence type="ECO:0000313" key="2">
    <source>
        <dbReference type="EMBL" id="VVZ94114.1"/>
    </source>
</evidence>
<dbReference type="Gene3D" id="3.30.70.270">
    <property type="match status" value="1"/>
</dbReference>
<dbReference type="SUPFAM" id="SSF55073">
    <property type="entry name" value="Nucleotide cyclase"/>
    <property type="match status" value="1"/>
</dbReference>
<proteinExistence type="predicted"/>
<evidence type="ECO:0000259" key="1">
    <source>
        <dbReference type="PROSITE" id="PS50887"/>
    </source>
</evidence>
<dbReference type="PROSITE" id="PS50887">
    <property type="entry name" value="GGDEF"/>
    <property type="match status" value="1"/>
</dbReference>
<dbReference type="InterPro" id="IPR000160">
    <property type="entry name" value="GGDEF_dom"/>
</dbReference>
<keyword evidence="3" id="KW-1185">Reference proteome</keyword>
<dbReference type="EMBL" id="CABVOU010000014">
    <property type="protein sequence ID" value="VVZ94114.1"/>
    <property type="molecule type" value="Genomic_DNA"/>
</dbReference>
<evidence type="ECO:0000313" key="3">
    <source>
        <dbReference type="Proteomes" id="UP000326725"/>
    </source>
</evidence>
<dbReference type="InterPro" id="IPR029787">
    <property type="entry name" value="Nucleotide_cyclase"/>
</dbReference>
<dbReference type="Proteomes" id="UP000326725">
    <property type="component" value="Unassembled WGS sequence"/>
</dbReference>
<dbReference type="Pfam" id="PF00990">
    <property type="entry name" value="GGDEF"/>
    <property type="match status" value="1"/>
</dbReference>
<feature type="domain" description="GGDEF" evidence="1">
    <location>
        <begin position="1"/>
        <end position="52"/>
    </location>
</feature>
<dbReference type="AlphaFoldDB" id="A0A5K1HWW5"/>
<name>A0A5K1HWW5_9GAMM</name>